<gene>
    <name evidence="1" type="ORF">SAMN04489812_4590</name>
</gene>
<evidence type="ECO:0000313" key="1">
    <source>
        <dbReference type="EMBL" id="SDT21018.1"/>
    </source>
</evidence>
<dbReference type="RefSeq" id="WP_091527718.1">
    <property type="nucleotide sequence ID" value="NZ_LT629772.1"/>
</dbReference>
<reference evidence="1 2" key="1">
    <citation type="submission" date="2016-10" db="EMBL/GenBank/DDBJ databases">
        <authorList>
            <person name="de Groot N.N."/>
        </authorList>
    </citation>
    <scope>NUCLEOTIDE SEQUENCE [LARGE SCALE GENOMIC DNA]</scope>
    <source>
        <strain evidence="1 2">DSM 21800</strain>
    </source>
</reference>
<dbReference type="EMBL" id="LT629772">
    <property type="protein sequence ID" value="SDT21018.1"/>
    <property type="molecule type" value="Genomic_DNA"/>
</dbReference>
<dbReference type="InterPro" id="IPR014718">
    <property type="entry name" value="GH-type_carb-bd"/>
</dbReference>
<dbReference type="AlphaFoldDB" id="A0A1H1YHK4"/>
<dbReference type="STRING" id="630515.SAMN04489812_4590"/>
<organism evidence="1 2">
    <name type="scientific">Microlunatus soli</name>
    <dbReference type="NCBI Taxonomy" id="630515"/>
    <lineage>
        <taxon>Bacteria</taxon>
        <taxon>Bacillati</taxon>
        <taxon>Actinomycetota</taxon>
        <taxon>Actinomycetes</taxon>
        <taxon>Propionibacteriales</taxon>
        <taxon>Propionibacteriaceae</taxon>
        <taxon>Microlunatus</taxon>
    </lineage>
</organism>
<name>A0A1H1YHK4_9ACTN</name>
<dbReference type="SUPFAM" id="SSF74650">
    <property type="entry name" value="Galactose mutarotase-like"/>
    <property type="match status" value="1"/>
</dbReference>
<accession>A0A1H1YHK4</accession>
<dbReference type="GO" id="GO:0003824">
    <property type="term" value="F:catalytic activity"/>
    <property type="evidence" value="ECO:0007669"/>
    <property type="project" value="InterPro"/>
</dbReference>
<dbReference type="Pfam" id="PF14486">
    <property type="entry name" value="DUF4432"/>
    <property type="match status" value="1"/>
</dbReference>
<sequence length="327" mass="35759">MTEQQLVSRRGWQAVRLTSDSLAVEVVPGFGGTICSIRRLEDDLELLHQSPWGLPPHGSITLGGTAEVLRHDLDPGGWQTLFPNGGDTATVNGAEQGFDGEARIAHFDIEQTPDSPAGTLRLRTRLRRSPFELTKIITVDGPAVTVTETVRNVGLGEREVMWGNRIQLGTPLVGPDTEVEAPAGLVHPDATHLYDVDYDDVNPWPRTPGSSSMINLRFLPEPGSENRVAYLTDLAEGTATVSNPTARCAVTLEWDVEQLPHCWYELEAGETDDHPWFGRGYFLTLTPSSSWPAHGLHDARRISSSTVTLDTDEERTAAVTLRVGRPG</sequence>
<dbReference type="OrthoDB" id="2528227at2"/>
<dbReference type="GO" id="GO:0005975">
    <property type="term" value="P:carbohydrate metabolic process"/>
    <property type="evidence" value="ECO:0007669"/>
    <property type="project" value="InterPro"/>
</dbReference>
<dbReference type="InterPro" id="IPR027839">
    <property type="entry name" value="DUF4432"/>
</dbReference>
<dbReference type="GO" id="GO:0030246">
    <property type="term" value="F:carbohydrate binding"/>
    <property type="evidence" value="ECO:0007669"/>
    <property type="project" value="InterPro"/>
</dbReference>
<evidence type="ECO:0000313" key="2">
    <source>
        <dbReference type="Proteomes" id="UP000199103"/>
    </source>
</evidence>
<protein>
    <recommendedName>
        <fullName evidence="3">Galactose mutarotase</fullName>
    </recommendedName>
</protein>
<dbReference type="InterPro" id="IPR011013">
    <property type="entry name" value="Gal_mutarotase_sf_dom"/>
</dbReference>
<proteinExistence type="predicted"/>
<keyword evidence="2" id="KW-1185">Reference proteome</keyword>
<dbReference type="Proteomes" id="UP000199103">
    <property type="component" value="Chromosome I"/>
</dbReference>
<dbReference type="Gene3D" id="2.70.98.10">
    <property type="match status" value="1"/>
</dbReference>
<evidence type="ECO:0008006" key="3">
    <source>
        <dbReference type="Google" id="ProtNLM"/>
    </source>
</evidence>